<accession>A0A2M4CDD3</accession>
<name>A0A2M4CDD3_9DIPT</name>
<sequence>MATSFSFCGATAAAFAVSRANSTIAFPRVPVPLASRHWGHTLYCPHTRASTGWAIGWFGFASLIYTRCRQDDK</sequence>
<protein>
    <submittedName>
        <fullName evidence="1">Putative secreted protein</fullName>
    </submittedName>
</protein>
<proteinExistence type="predicted"/>
<dbReference type="AlphaFoldDB" id="A0A2M4CDD3"/>
<evidence type="ECO:0000313" key="1">
    <source>
        <dbReference type="EMBL" id="MBW63342.1"/>
    </source>
</evidence>
<dbReference type="EMBL" id="GGFJ01014201">
    <property type="protein sequence ID" value="MBW63342.1"/>
    <property type="molecule type" value="Transcribed_RNA"/>
</dbReference>
<reference evidence="1" key="1">
    <citation type="submission" date="2018-01" db="EMBL/GenBank/DDBJ databases">
        <title>An insight into the sialome of Amazonian anophelines.</title>
        <authorList>
            <person name="Ribeiro J.M."/>
            <person name="Scarpassa V."/>
            <person name="Calvo E."/>
        </authorList>
    </citation>
    <scope>NUCLEOTIDE SEQUENCE</scope>
    <source>
        <tissue evidence="1">Salivary glands</tissue>
    </source>
</reference>
<organism evidence="1">
    <name type="scientific">Anopheles marajoara</name>
    <dbReference type="NCBI Taxonomy" id="58244"/>
    <lineage>
        <taxon>Eukaryota</taxon>
        <taxon>Metazoa</taxon>
        <taxon>Ecdysozoa</taxon>
        <taxon>Arthropoda</taxon>
        <taxon>Hexapoda</taxon>
        <taxon>Insecta</taxon>
        <taxon>Pterygota</taxon>
        <taxon>Neoptera</taxon>
        <taxon>Endopterygota</taxon>
        <taxon>Diptera</taxon>
        <taxon>Nematocera</taxon>
        <taxon>Culicoidea</taxon>
        <taxon>Culicidae</taxon>
        <taxon>Anophelinae</taxon>
        <taxon>Anopheles</taxon>
    </lineage>
</organism>